<gene>
    <name evidence="2" type="ORF">Ocin01_05586</name>
</gene>
<protein>
    <submittedName>
        <fullName evidence="2">Cilia-and flagella-associated protein 20</fullName>
    </submittedName>
</protein>
<evidence type="ECO:0000313" key="2">
    <source>
        <dbReference type="EMBL" id="ODN01092.1"/>
    </source>
</evidence>
<dbReference type="STRING" id="48709.A0A1D2N786"/>
<reference evidence="2 3" key="1">
    <citation type="journal article" date="2016" name="Genome Biol. Evol.">
        <title>Gene Family Evolution Reflects Adaptation to Soil Environmental Stressors in the Genome of the Collembolan Orchesella cincta.</title>
        <authorList>
            <person name="Faddeeva-Vakhrusheva A."/>
            <person name="Derks M.F."/>
            <person name="Anvar S.Y."/>
            <person name="Agamennone V."/>
            <person name="Suring W."/>
            <person name="Smit S."/>
            <person name="van Straalen N.M."/>
            <person name="Roelofs D."/>
        </authorList>
    </citation>
    <scope>NUCLEOTIDE SEQUENCE [LARGE SCALE GENOMIC DNA]</scope>
    <source>
        <tissue evidence="2">Mixed pool</tissue>
    </source>
</reference>
<dbReference type="OrthoDB" id="7486196at2759"/>
<organism evidence="2 3">
    <name type="scientific">Orchesella cincta</name>
    <name type="common">Springtail</name>
    <name type="synonym">Podura cincta</name>
    <dbReference type="NCBI Taxonomy" id="48709"/>
    <lineage>
        <taxon>Eukaryota</taxon>
        <taxon>Metazoa</taxon>
        <taxon>Ecdysozoa</taxon>
        <taxon>Arthropoda</taxon>
        <taxon>Hexapoda</taxon>
        <taxon>Collembola</taxon>
        <taxon>Entomobryomorpha</taxon>
        <taxon>Entomobryoidea</taxon>
        <taxon>Orchesellidae</taxon>
        <taxon>Orchesellinae</taxon>
        <taxon>Orchesella</taxon>
    </lineage>
</organism>
<dbReference type="AlphaFoldDB" id="A0A1D2N786"/>
<dbReference type="Proteomes" id="UP000094527">
    <property type="component" value="Unassembled WGS sequence"/>
</dbReference>
<dbReference type="InterPro" id="IPR040441">
    <property type="entry name" value="CFA20/CFAP20DC"/>
</dbReference>
<name>A0A1D2N786_ORCCI</name>
<dbReference type="PANTHER" id="PTHR12458">
    <property type="entry name" value="ORF PROTEIN"/>
    <property type="match status" value="1"/>
</dbReference>
<evidence type="ECO:0000259" key="1">
    <source>
        <dbReference type="Pfam" id="PF05018"/>
    </source>
</evidence>
<keyword evidence="2" id="KW-0282">Flagellum</keyword>
<dbReference type="EMBL" id="LJIJ01000172">
    <property type="protein sequence ID" value="ODN01092.1"/>
    <property type="molecule type" value="Genomic_DNA"/>
</dbReference>
<accession>A0A1D2N786</accession>
<keyword evidence="3" id="KW-1185">Reference proteome</keyword>
<sequence length="199" mass="23246">MFRNTYQAGFLSVFYAIGNKPLSIWCTKVLNGHIKRITDPCIRSVTLEIIGNNVSTTYINCPICPYTSLGIRLPFLVLVVKNLKRYFTFEVEVLDDKNFRRRFRSSNFQSCTRIRPFNCTMPLRLDDGWNQVQVNLCDFTRRAYGTSYVETTRIQIHANCRLRRVYFCERLYGDDELPADFKVFVLNASRMAPHEVEAV</sequence>
<feature type="domain" description="CFA20" evidence="1">
    <location>
        <begin position="1"/>
        <end position="184"/>
    </location>
</feature>
<dbReference type="OMA" id="RIRPFNC"/>
<proteinExistence type="predicted"/>
<keyword evidence="2" id="KW-0969">Cilium</keyword>
<dbReference type="Pfam" id="PF05018">
    <property type="entry name" value="CFA20_dom"/>
    <property type="match status" value="1"/>
</dbReference>
<comment type="caution">
    <text evidence="2">The sequence shown here is derived from an EMBL/GenBank/DDBJ whole genome shotgun (WGS) entry which is preliminary data.</text>
</comment>
<evidence type="ECO:0000313" key="3">
    <source>
        <dbReference type="Proteomes" id="UP000094527"/>
    </source>
</evidence>
<dbReference type="InterPro" id="IPR007714">
    <property type="entry name" value="CFA20_dom"/>
</dbReference>
<keyword evidence="2" id="KW-0966">Cell projection</keyword>